<keyword evidence="3" id="KW-0238">DNA-binding</keyword>
<dbReference type="Pfam" id="PF00126">
    <property type="entry name" value="HTH_1"/>
    <property type="match status" value="1"/>
</dbReference>
<evidence type="ECO:0000259" key="6">
    <source>
        <dbReference type="PROSITE" id="PS50931"/>
    </source>
</evidence>
<evidence type="ECO:0000256" key="3">
    <source>
        <dbReference type="ARBA" id="ARBA00023125"/>
    </source>
</evidence>
<dbReference type="OrthoDB" id="3636008at2"/>
<dbReference type="GO" id="GO:0032993">
    <property type="term" value="C:protein-DNA complex"/>
    <property type="evidence" value="ECO:0007669"/>
    <property type="project" value="TreeGrafter"/>
</dbReference>
<dbReference type="SUPFAM" id="SSF53850">
    <property type="entry name" value="Periplasmic binding protein-like II"/>
    <property type="match status" value="1"/>
</dbReference>
<dbReference type="Gene3D" id="3.40.190.10">
    <property type="entry name" value="Periplasmic binding protein-like II"/>
    <property type="match status" value="2"/>
</dbReference>
<accession>A0A5J5L0P2</accession>
<dbReference type="PANTHER" id="PTHR30346">
    <property type="entry name" value="TRANSCRIPTIONAL DUAL REGULATOR HCAR-RELATED"/>
    <property type="match status" value="1"/>
</dbReference>
<name>A0A5J5L0P2_9MICC</name>
<dbReference type="PROSITE" id="PS50931">
    <property type="entry name" value="HTH_LYSR"/>
    <property type="match status" value="1"/>
</dbReference>
<gene>
    <name evidence="7" type="ORF">FCK90_03115</name>
</gene>
<dbReference type="Proteomes" id="UP000325957">
    <property type="component" value="Unassembled WGS sequence"/>
</dbReference>
<feature type="region of interest" description="Disordered" evidence="5">
    <location>
        <begin position="292"/>
        <end position="314"/>
    </location>
</feature>
<dbReference type="PRINTS" id="PR00039">
    <property type="entry name" value="HTHLYSR"/>
</dbReference>
<dbReference type="CDD" id="cd08414">
    <property type="entry name" value="PBP2_LTTR_aromatics_like"/>
    <property type="match status" value="1"/>
</dbReference>
<dbReference type="EMBL" id="SZWF01000002">
    <property type="protein sequence ID" value="KAA9395403.1"/>
    <property type="molecule type" value="Genomic_DNA"/>
</dbReference>
<comment type="similarity">
    <text evidence="1">Belongs to the LysR transcriptional regulatory family.</text>
</comment>
<evidence type="ECO:0000256" key="1">
    <source>
        <dbReference type="ARBA" id="ARBA00009437"/>
    </source>
</evidence>
<protein>
    <submittedName>
        <fullName evidence="7">LysR family transcriptional regulator</fullName>
    </submittedName>
</protein>
<dbReference type="FunFam" id="1.10.10.10:FF:000001">
    <property type="entry name" value="LysR family transcriptional regulator"/>
    <property type="match status" value="1"/>
</dbReference>
<keyword evidence="8" id="KW-1185">Reference proteome</keyword>
<dbReference type="GO" id="GO:0003677">
    <property type="term" value="F:DNA binding"/>
    <property type="evidence" value="ECO:0007669"/>
    <property type="project" value="UniProtKB-KW"/>
</dbReference>
<keyword evidence="2" id="KW-0805">Transcription regulation</keyword>
<dbReference type="InterPro" id="IPR005119">
    <property type="entry name" value="LysR_subst-bd"/>
</dbReference>
<dbReference type="Pfam" id="PF03466">
    <property type="entry name" value="LysR_substrate"/>
    <property type="match status" value="1"/>
</dbReference>
<dbReference type="AlphaFoldDB" id="A0A5J5L0P2"/>
<dbReference type="SUPFAM" id="SSF46785">
    <property type="entry name" value="Winged helix' DNA-binding domain"/>
    <property type="match status" value="1"/>
</dbReference>
<evidence type="ECO:0000256" key="4">
    <source>
        <dbReference type="ARBA" id="ARBA00023163"/>
    </source>
</evidence>
<organism evidence="7 8">
    <name type="scientific">Kocuria coralli</name>
    <dbReference type="NCBI Taxonomy" id="1461025"/>
    <lineage>
        <taxon>Bacteria</taxon>
        <taxon>Bacillati</taxon>
        <taxon>Actinomycetota</taxon>
        <taxon>Actinomycetes</taxon>
        <taxon>Micrococcales</taxon>
        <taxon>Micrococcaceae</taxon>
        <taxon>Kocuria</taxon>
    </lineage>
</organism>
<dbReference type="InterPro" id="IPR036388">
    <property type="entry name" value="WH-like_DNA-bd_sf"/>
</dbReference>
<feature type="compositionally biased region" description="Low complexity" evidence="5">
    <location>
        <begin position="293"/>
        <end position="314"/>
    </location>
</feature>
<comment type="caution">
    <text evidence="7">The sequence shown here is derived from an EMBL/GenBank/DDBJ whole genome shotgun (WGS) entry which is preliminary data.</text>
</comment>
<dbReference type="InterPro" id="IPR000847">
    <property type="entry name" value="LysR_HTH_N"/>
</dbReference>
<dbReference type="RefSeq" id="WP_158032828.1">
    <property type="nucleotide sequence ID" value="NZ_ML708611.1"/>
</dbReference>
<sequence length="314" mass="34573">METRWLEAFLTVAEELHFGRAAERLHVGQSPLSQTVRKLEKEVGAELFDRSTRSVALTSAGHALLPHARQVLEELQLATSAVRSTGQDVYGRLRVSFSGALNHRTVPQFTRAVRARFPQIELEFVDRLLSGEAVHRLEQGQLDLAFIGLPYRSPDVESLMIAVEDNYLVAYRGHPLLQHDVIEVAQLQNEPVICPPRDRGSTMRETLTSTCHTHGFPPMVAQEVLDPFMILSLVDAGLGVAIVPEGMLHILPSSVEHRPVENYPPLRSALGWNGTRRTEALDAVLDLARSVFPAGTTDTDPSPTPSSRSSASNA</sequence>
<dbReference type="PANTHER" id="PTHR30346:SF0">
    <property type="entry name" value="HCA OPERON TRANSCRIPTIONAL ACTIVATOR HCAR"/>
    <property type="match status" value="1"/>
</dbReference>
<evidence type="ECO:0000256" key="5">
    <source>
        <dbReference type="SAM" id="MobiDB-lite"/>
    </source>
</evidence>
<keyword evidence="4" id="KW-0804">Transcription</keyword>
<feature type="domain" description="HTH lysR-type" evidence="6">
    <location>
        <begin position="1"/>
        <end position="58"/>
    </location>
</feature>
<reference evidence="7 8" key="1">
    <citation type="submission" date="2019-05" db="EMBL/GenBank/DDBJ databases">
        <title>Kocuria coralli sp. nov., a novel actinobacterium isolated from coral reef seawater.</title>
        <authorList>
            <person name="Li J."/>
        </authorList>
    </citation>
    <scope>NUCLEOTIDE SEQUENCE [LARGE SCALE GENOMIC DNA]</scope>
    <source>
        <strain evidence="7 8">SCSIO 13007</strain>
    </source>
</reference>
<evidence type="ECO:0000313" key="8">
    <source>
        <dbReference type="Proteomes" id="UP000325957"/>
    </source>
</evidence>
<dbReference type="Gene3D" id="1.10.10.10">
    <property type="entry name" value="Winged helix-like DNA-binding domain superfamily/Winged helix DNA-binding domain"/>
    <property type="match status" value="1"/>
</dbReference>
<evidence type="ECO:0000256" key="2">
    <source>
        <dbReference type="ARBA" id="ARBA00023015"/>
    </source>
</evidence>
<dbReference type="GO" id="GO:0003700">
    <property type="term" value="F:DNA-binding transcription factor activity"/>
    <property type="evidence" value="ECO:0007669"/>
    <property type="project" value="InterPro"/>
</dbReference>
<evidence type="ECO:0000313" key="7">
    <source>
        <dbReference type="EMBL" id="KAA9395403.1"/>
    </source>
</evidence>
<proteinExistence type="inferred from homology"/>
<dbReference type="InterPro" id="IPR036390">
    <property type="entry name" value="WH_DNA-bd_sf"/>
</dbReference>